<dbReference type="Pfam" id="PF09339">
    <property type="entry name" value="HTH_IclR"/>
    <property type="match status" value="1"/>
</dbReference>
<dbReference type="SUPFAM" id="SSF55781">
    <property type="entry name" value="GAF domain-like"/>
    <property type="match status" value="1"/>
</dbReference>
<feature type="domain" description="HTH iclR-type" evidence="4">
    <location>
        <begin position="18"/>
        <end position="80"/>
    </location>
</feature>
<reference evidence="6 7" key="1">
    <citation type="submission" date="2017-07" db="EMBL/GenBank/DDBJ databases">
        <authorList>
            <person name="Sun Z.S."/>
            <person name="Albrecht U."/>
            <person name="Echele G."/>
            <person name="Lee C.C."/>
        </authorList>
    </citation>
    <scope>NUCLEOTIDE SEQUENCE [LARGE SCALE GENOMIC DNA]</scope>
    <source>
        <strain evidence="6 7">DSM 14827</strain>
    </source>
</reference>
<proteinExistence type="predicted"/>
<dbReference type="OrthoDB" id="8357778at2"/>
<dbReference type="PROSITE" id="PS51077">
    <property type="entry name" value="HTH_ICLR"/>
    <property type="match status" value="1"/>
</dbReference>
<dbReference type="PANTHER" id="PTHR30136:SF24">
    <property type="entry name" value="HTH-TYPE TRANSCRIPTIONAL REPRESSOR ALLR"/>
    <property type="match status" value="1"/>
</dbReference>
<dbReference type="InterPro" id="IPR014757">
    <property type="entry name" value="Tscrpt_reg_IclR_C"/>
</dbReference>
<evidence type="ECO:0000256" key="3">
    <source>
        <dbReference type="ARBA" id="ARBA00023163"/>
    </source>
</evidence>
<dbReference type="AlphaFoldDB" id="A0A239Q3C2"/>
<dbReference type="EMBL" id="FZQB01000027">
    <property type="protein sequence ID" value="SNT76766.1"/>
    <property type="molecule type" value="Genomic_DNA"/>
</dbReference>
<dbReference type="PANTHER" id="PTHR30136">
    <property type="entry name" value="HELIX-TURN-HELIX TRANSCRIPTIONAL REGULATOR, ICLR FAMILY"/>
    <property type="match status" value="1"/>
</dbReference>
<dbReference type="InterPro" id="IPR036388">
    <property type="entry name" value="WH-like_DNA-bd_sf"/>
</dbReference>
<dbReference type="GO" id="GO:0045892">
    <property type="term" value="P:negative regulation of DNA-templated transcription"/>
    <property type="evidence" value="ECO:0007669"/>
    <property type="project" value="TreeGrafter"/>
</dbReference>
<name>A0A239Q3C2_9RHOB</name>
<keyword evidence="7" id="KW-1185">Reference proteome</keyword>
<keyword evidence="1" id="KW-0805">Transcription regulation</keyword>
<dbReference type="SUPFAM" id="SSF46785">
    <property type="entry name" value="Winged helix' DNA-binding domain"/>
    <property type="match status" value="1"/>
</dbReference>
<dbReference type="Gene3D" id="3.30.450.40">
    <property type="match status" value="1"/>
</dbReference>
<evidence type="ECO:0000313" key="6">
    <source>
        <dbReference type="EMBL" id="SNT76766.1"/>
    </source>
</evidence>
<dbReference type="Gene3D" id="1.10.10.10">
    <property type="entry name" value="Winged helix-like DNA-binding domain superfamily/Winged helix DNA-binding domain"/>
    <property type="match status" value="1"/>
</dbReference>
<organism evidence="6 7">
    <name type="scientific">Paracoccus seriniphilus</name>
    <dbReference type="NCBI Taxonomy" id="184748"/>
    <lineage>
        <taxon>Bacteria</taxon>
        <taxon>Pseudomonadati</taxon>
        <taxon>Pseudomonadota</taxon>
        <taxon>Alphaproteobacteria</taxon>
        <taxon>Rhodobacterales</taxon>
        <taxon>Paracoccaceae</taxon>
        <taxon>Paracoccus</taxon>
    </lineage>
</organism>
<dbReference type="SMART" id="SM00346">
    <property type="entry name" value="HTH_ICLR"/>
    <property type="match status" value="1"/>
</dbReference>
<evidence type="ECO:0000313" key="7">
    <source>
        <dbReference type="Proteomes" id="UP000198307"/>
    </source>
</evidence>
<dbReference type="InterPro" id="IPR029016">
    <property type="entry name" value="GAF-like_dom_sf"/>
</dbReference>
<dbReference type="PROSITE" id="PS51078">
    <property type="entry name" value="ICLR_ED"/>
    <property type="match status" value="1"/>
</dbReference>
<dbReference type="RefSeq" id="WP_089346053.1">
    <property type="nucleotide sequence ID" value="NZ_CP067131.1"/>
</dbReference>
<protein>
    <submittedName>
        <fullName evidence="6">Transcriptional regulator, IclR family</fullName>
    </submittedName>
</protein>
<dbReference type="Pfam" id="PF01614">
    <property type="entry name" value="IclR_C"/>
    <property type="match status" value="1"/>
</dbReference>
<sequence>MRTGNPDEEGQENAGKVPQTNLRPLYILRTVAEAAVPLSAADLGAALDLPKPTIHRLIQTLEEDGWLMRDLGGRGFVAGHMLRRMSANTFSGPGLRRERIAILQRLAEEVGETCNISMPDGDAMIYVDRVETHWPLRIRLPIGSRVPLHCTSAGKTYLSTLSTAQFNRLLRRLDLSPRTPRTITSPEALSAEIALTRERGYGADNQEMVDGMIALAVPIRDDLDRMFGTLSFHAPVQRLQPEDALQYLPLLKQTAAELAATV</sequence>
<accession>A0A239Q3C2</accession>
<feature type="domain" description="IclR-ED" evidence="5">
    <location>
        <begin position="81"/>
        <end position="262"/>
    </location>
</feature>
<dbReference type="InterPro" id="IPR050707">
    <property type="entry name" value="HTH_MetabolicPath_Reg"/>
</dbReference>
<keyword evidence="2" id="KW-0238">DNA-binding</keyword>
<evidence type="ECO:0000259" key="4">
    <source>
        <dbReference type="PROSITE" id="PS51077"/>
    </source>
</evidence>
<gene>
    <name evidence="6" type="ORF">SAMN05444959_12715</name>
</gene>
<dbReference type="InterPro" id="IPR005471">
    <property type="entry name" value="Tscrpt_reg_IclR_N"/>
</dbReference>
<keyword evidence="3" id="KW-0804">Transcription</keyword>
<evidence type="ECO:0000256" key="1">
    <source>
        <dbReference type="ARBA" id="ARBA00023015"/>
    </source>
</evidence>
<dbReference type="GO" id="GO:0003700">
    <property type="term" value="F:DNA-binding transcription factor activity"/>
    <property type="evidence" value="ECO:0007669"/>
    <property type="project" value="TreeGrafter"/>
</dbReference>
<dbReference type="InterPro" id="IPR036390">
    <property type="entry name" value="WH_DNA-bd_sf"/>
</dbReference>
<evidence type="ECO:0000259" key="5">
    <source>
        <dbReference type="PROSITE" id="PS51078"/>
    </source>
</evidence>
<evidence type="ECO:0000256" key="2">
    <source>
        <dbReference type="ARBA" id="ARBA00023125"/>
    </source>
</evidence>
<dbReference type="Proteomes" id="UP000198307">
    <property type="component" value="Unassembled WGS sequence"/>
</dbReference>
<dbReference type="GO" id="GO:0003677">
    <property type="term" value="F:DNA binding"/>
    <property type="evidence" value="ECO:0007669"/>
    <property type="project" value="UniProtKB-KW"/>
</dbReference>